<evidence type="ECO:0000313" key="1">
    <source>
        <dbReference type="EMBL" id="MXP48437.1"/>
    </source>
</evidence>
<organism evidence="1 2">
    <name type="scientific">Pontixanthobacter luteolus</name>
    <dbReference type="NCBI Taxonomy" id="295089"/>
    <lineage>
        <taxon>Bacteria</taxon>
        <taxon>Pseudomonadati</taxon>
        <taxon>Pseudomonadota</taxon>
        <taxon>Alphaproteobacteria</taxon>
        <taxon>Sphingomonadales</taxon>
        <taxon>Erythrobacteraceae</taxon>
        <taxon>Pontixanthobacter</taxon>
    </lineage>
</organism>
<evidence type="ECO:0000313" key="2">
    <source>
        <dbReference type="Proteomes" id="UP000471435"/>
    </source>
</evidence>
<name>A0A6I4V2M8_9SPHN</name>
<keyword evidence="2" id="KW-1185">Reference proteome</keyword>
<reference evidence="1 2" key="1">
    <citation type="submission" date="2019-12" db="EMBL/GenBank/DDBJ databases">
        <title>Genomic-based taxomic classification of the family Erythrobacteraceae.</title>
        <authorList>
            <person name="Xu L."/>
        </authorList>
    </citation>
    <scope>NUCLEOTIDE SEQUENCE [LARGE SCALE GENOMIC DNA]</scope>
    <source>
        <strain evidence="1 2">SW-109</strain>
    </source>
</reference>
<gene>
    <name evidence="1" type="ORF">GRI43_13670</name>
</gene>
<dbReference type="Proteomes" id="UP000471435">
    <property type="component" value="Unassembled WGS sequence"/>
</dbReference>
<dbReference type="EMBL" id="WTYP01000002">
    <property type="protein sequence ID" value="MXP48437.1"/>
    <property type="molecule type" value="Genomic_DNA"/>
</dbReference>
<proteinExistence type="predicted"/>
<accession>A0A6I4V2M8</accession>
<dbReference type="RefSeq" id="WP_160731622.1">
    <property type="nucleotide sequence ID" value="NZ_WTYP01000002.1"/>
</dbReference>
<dbReference type="AlphaFoldDB" id="A0A6I4V2M8"/>
<protein>
    <submittedName>
        <fullName evidence="1">Uncharacterized protein</fullName>
    </submittedName>
</protein>
<sequence>MADDEAPPRYKGPFVVIEPVGFAYTVSINPAPASGVGAPRTFGSKHEAFGAARDLWTANRLPLRDMTLGQVAAHSARKGARKKS</sequence>
<comment type="caution">
    <text evidence="1">The sequence shown here is derived from an EMBL/GenBank/DDBJ whole genome shotgun (WGS) entry which is preliminary data.</text>
</comment>